<protein>
    <recommendedName>
        <fullName evidence="8">PNPLA domain-containing protein</fullName>
    </recommendedName>
</protein>
<evidence type="ECO:0000313" key="9">
    <source>
        <dbReference type="EMBL" id="WOK93704.1"/>
    </source>
</evidence>
<reference evidence="9 10" key="1">
    <citation type="submission" date="2023-10" db="EMBL/GenBank/DDBJ databases">
        <title>Chromosome-scale genome assembly provides insights into flower coloration mechanisms of Canna indica.</title>
        <authorList>
            <person name="Li C."/>
        </authorList>
    </citation>
    <scope>NUCLEOTIDE SEQUENCE [LARGE SCALE GENOMIC DNA]</scope>
    <source>
        <tissue evidence="9">Flower</tissue>
    </source>
</reference>
<dbReference type="GO" id="GO:0016042">
    <property type="term" value="P:lipid catabolic process"/>
    <property type="evidence" value="ECO:0007669"/>
    <property type="project" value="UniProtKB-KW"/>
</dbReference>
<accession>A0AAQ3JR81</accession>
<dbReference type="SUPFAM" id="SSF52151">
    <property type="entry name" value="FabD/lysophospholipase-like"/>
    <property type="match status" value="1"/>
</dbReference>
<organism evidence="9 10">
    <name type="scientific">Canna indica</name>
    <name type="common">Indian-shot</name>
    <dbReference type="NCBI Taxonomy" id="4628"/>
    <lineage>
        <taxon>Eukaryota</taxon>
        <taxon>Viridiplantae</taxon>
        <taxon>Streptophyta</taxon>
        <taxon>Embryophyta</taxon>
        <taxon>Tracheophyta</taxon>
        <taxon>Spermatophyta</taxon>
        <taxon>Magnoliopsida</taxon>
        <taxon>Liliopsida</taxon>
        <taxon>Zingiberales</taxon>
        <taxon>Cannaceae</taxon>
        <taxon>Canna</taxon>
    </lineage>
</organism>
<comment type="similarity">
    <text evidence="1">Belongs to the patatin family.</text>
</comment>
<gene>
    <name evidence="9" type="ORF">Cni_G02404</name>
</gene>
<dbReference type="PROSITE" id="PS51635">
    <property type="entry name" value="PNPLA"/>
    <property type="match status" value="1"/>
</dbReference>
<evidence type="ECO:0000256" key="5">
    <source>
        <dbReference type="ARBA" id="ARBA00025642"/>
    </source>
</evidence>
<keyword evidence="7" id="KW-0472">Membrane</keyword>
<dbReference type="PANTHER" id="PTHR32241:SF3">
    <property type="entry name" value="PATATIN-LIKE PROTEIN 6"/>
    <property type="match status" value="1"/>
</dbReference>
<dbReference type="GO" id="GO:0016787">
    <property type="term" value="F:hydrolase activity"/>
    <property type="evidence" value="ECO:0007669"/>
    <property type="project" value="UniProtKB-KW"/>
</dbReference>
<keyword evidence="7" id="KW-1133">Transmembrane helix</keyword>
<dbReference type="EMBL" id="CP136890">
    <property type="protein sequence ID" value="WOK93704.1"/>
    <property type="molecule type" value="Genomic_DNA"/>
</dbReference>
<keyword evidence="3" id="KW-0442">Lipid degradation</keyword>
<dbReference type="PANTHER" id="PTHR32241">
    <property type="entry name" value="PATATIN-LIKE PROTEIN 6"/>
    <property type="match status" value="1"/>
</dbReference>
<feature type="transmembrane region" description="Helical" evidence="7">
    <location>
        <begin position="31"/>
        <end position="50"/>
    </location>
</feature>
<comment type="function">
    <text evidence="5">Possesses non-specific lipolytic acyl hydrolase (LAH) activity. Hydrolyzes phospholipids as well as galactolipids. May play a role in disease resistance.</text>
</comment>
<evidence type="ECO:0000256" key="6">
    <source>
        <dbReference type="PROSITE-ProRule" id="PRU01161"/>
    </source>
</evidence>
<dbReference type="Proteomes" id="UP001327560">
    <property type="component" value="Chromosome 1"/>
</dbReference>
<feature type="domain" description="PNPLA" evidence="8">
    <location>
        <begin position="1"/>
        <end position="76"/>
    </location>
</feature>
<name>A0AAQ3JR81_9LILI</name>
<keyword evidence="2" id="KW-0378">Hydrolase</keyword>
<keyword evidence="7" id="KW-0812">Transmembrane</keyword>
<evidence type="ECO:0000259" key="8">
    <source>
        <dbReference type="PROSITE" id="PS51635"/>
    </source>
</evidence>
<keyword evidence="4" id="KW-0443">Lipid metabolism</keyword>
<dbReference type="Gene3D" id="3.40.1090.10">
    <property type="entry name" value="Cytosolic phospholipase A2 catalytic domain"/>
    <property type="match status" value="1"/>
</dbReference>
<evidence type="ECO:0000256" key="3">
    <source>
        <dbReference type="ARBA" id="ARBA00022963"/>
    </source>
</evidence>
<evidence type="ECO:0000313" key="10">
    <source>
        <dbReference type="Proteomes" id="UP001327560"/>
    </source>
</evidence>
<evidence type="ECO:0000256" key="7">
    <source>
        <dbReference type="SAM" id="Phobius"/>
    </source>
</evidence>
<keyword evidence="10" id="KW-1185">Reference proteome</keyword>
<dbReference type="InterPro" id="IPR002641">
    <property type="entry name" value="PNPLA_dom"/>
</dbReference>
<dbReference type="InterPro" id="IPR016035">
    <property type="entry name" value="Acyl_Trfase/lysoPLipase"/>
</dbReference>
<evidence type="ECO:0000256" key="1">
    <source>
        <dbReference type="ARBA" id="ARBA00010240"/>
    </source>
</evidence>
<evidence type="ECO:0000256" key="4">
    <source>
        <dbReference type="ARBA" id="ARBA00023098"/>
    </source>
</evidence>
<dbReference type="AlphaFoldDB" id="A0AAQ3JR81"/>
<sequence>MRDILLEKALDYLEQALKTRSGDPDPQISNYFDVTAGIGVGGVFAAMLFATRGGTRPLFLPDKTSHFLEDRGKRLF</sequence>
<evidence type="ECO:0000256" key="2">
    <source>
        <dbReference type="ARBA" id="ARBA00022801"/>
    </source>
</evidence>
<comment type="caution">
    <text evidence="6">Lacks conserved residue(s) required for the propagation of feature annotation.</text>
</comment>
<proteinExistence type="inferred from homology"/>